<protein>
    <submittedName>
        <fullName evidence="2">Dehydrogenase/reductase 12</fullName>
    </submittedName>
</protein>
<feature type="transmembrane region" description="Helical" evidence="1">
    <location>
        <begin position="53"/>
        <end position="73"/>
    </location>
</feature>
<keyword evidence="1" id="KW-1133">Transmembrane helix</keyword>
<proteinExistence type="predicted"/>
<reference evidence="2" key="3">
    <citation type="submission" date="2025-09" db="UniProtKB">
        <authorList>
            <consortium name="Ensembl"/>
        </authorList>
    </citation>
    <scope>IDENTIFICATION</scope>
</reference>
<dbReference type="PANTHER" id="PTHR44656">
    <property type="entry name" value="DEHYDROGENASE/REDUCTASE SDR FAMILY MEMBER 12"/>
    <property type="match status" value="1"/>
</dbReference>
<dbReference type="Ensembl" id="ENSCPBT00000014005.1">
    <property type="protein sequence ID" value="ENSCPBP00000011714.1"/>
    <property type="gene ID" value="ENSCPBG00000008898.1"/>
</dbReference>
<evidence type="ECO:0000313" key="3">
    <source>
        <dbReference type="Proteomes" id="UP000694380"/>
    </source>
</evidence>
<keyword evidence="1" id="KW-0812">Transmembrane</keyword>
<dbReference type="Proteomes" id="UP000694380">
    <property type="component" value="Chromosome 1"/>
</dbReference>
<reference evidence="2" key="2">
    <citation type="submission" date="2025-08" db="UniProtKB">
        <authorList>
            <consortium name="Ensembl"/>
        </authorList>
    </citation>
    <scope>IDENTIFICATION</scope>
</reference>
<dbReference type="Gene3D" id="3.40.50.720">
    <property type="entry name" value="NAD(P)-binding Rossmann-like Domain"/>
    <property type="match status" value="1"/>
</dbReference>
<dbReference type="GeneTree" id="ENSGT00940000163978"/>
<gene>
    <name evidence="2" type="primary">DHRS12</name>
</gene>
<dbReference type="InterPro" id="IPR052992">
    <property type="entry name" value="SDR_member_12"/>
</dbReference>
<sequence length="418" mass="46737">MAAGLEKACHRCISKIASNACFIFGLLAFLALPLSMAFTGMKFLEDCPLQPLIPLYLLVGGVVGSVKVTLLLYDSTRMRQLLSKSVVIDDDDDDEYPWRQNAHKYYIHLTLSLFLFIWSGYDSASKHFVPADLEVNVTGRSFMITGANSGIGKATATEIAKRGGTLHLVCRNKERAEEAKREITTETGNQNIFLHILDMSNPKGIWEFAEKFKAEHKLNVLINNAGCMVNKRELTEDGLEKNFATNTLGTYILTTALLPLLEKEDDPRVIIVSSGGMLVQKLDVSDLQSENITFDGTMVYAQNKRQQVVLTEQWAKVHKNIHFSAMHPGWADTPAVRSAMPEFYEKMKNKLRTEAQGADTVVWLAVSPAAAKQTSGLFFQDRQPVSTHLLLARTYSSPEEEEKLIKTLEELSQKFKPT</sequence>
<evidence type="ECO:0000313" key="2">
    <source>
        <dbReference type="Ensembl" id="ENSCPBP00000011714.1"/>
    </source>
</evidence>
<keyword evidence="1" id="KW-0472">Membrane</keyword>
<dbReference type="PRINTS" id="PR00081">
    <property type="entry name" value="GDHRDH"/>
</dbReference>
<dbReference type="PANTHER" id="PTHR44656:SF7">
    <property type="entry name" value="DEHYDROGENASE_REDUCTASE SDR FAMILY MEMBER 12"/>
    <property type="match status" value="1"/>
</dbReference>
<dbReference type="AlphaFoldDB" id="A0A8C3FT73"/>
<feature type="transmembrane region" description="Helical" evidence="1">
    <location>
        <begin position="105"/>
        <end position="121"/>
    </location>
</feature>
<dbReference type="Pfam" id="PF00106">
    <property type="entry name" value="adh_short"/>
    <property type="match status" value="1"/>
</dbReference>
<feature type="transmembrane region" description="Helical" evidence="1">
    <location>
        <begin position="21"/>
        <end position="41"/>
    </location>
</feature>
<keyword evidence="3" id="KW-1185">Reference proteome</keyword>
<evidence type="ECO:0000256" key="1">
    <source>
        <dbReference type="SAM" id="Phobius"/>
    </source>
</evidence>
<dbReference type="InterPro" id="IPR002347">
    <property type="entry name" value="SDR_fam"/>
</dbReference>
<reference evidence="2" key="1">
    <citation type="journal article" date="2015" name="Genome Biol. Evol.">
        <title>Physical Mapping and Refinement of the Painted Turtle Genome (Chrysemys picta) Inform Amniote Genome Evolution and Challenge Turtle-Bird Chromosomal Conservation.</title>
        <authorList>
            <person name="Badenhorst D."/>
            <person name="Hillier L.W."/>
            <person name="Literman R."/>
            <person name="Montiel E.E."/>
            <person name="Radhakrishnan S."/>
            <person name="Shen Y."/>
            <person name="Minx P."/>
            <person name="Janes D.E."/>
            <person name="Warren W.C."/>
            <person name="Edwards S.V."/>
            <person name="Valenzuela N."/>
        </authorList>
    </citation>
    <scope>NUCLEOTIDE SEQUENCE [LARGE SCALE GENOMIC DNA]</scope>
</reference>
<name>A0A8C3FT73_CHRPI</name>
<dbReference type="CDD" id="cd09808">
    <property type="entry name" value="DHRS-12_like_SDR_c-like"/>
    <property type="match status" value="1"/>
</dbReference>
<organism evidence="2 3">
    <name type="scientific">Chrysemys picta bellii</name>
    <name type="common">Western painted turtle</name>
    <name type="synonym">Emys bellii</name>
    <dbReference type="NCBI Taxonomy" id="8478"/>
    <lineage>
        <taxon>Eukaryota</taxon>
        <taxon>Metazoa</taxon>
        <taxon>Chordata</taxon>
        <taxon>Craniata</taxon>
        <taxon>Vertebrata</taxon>
        <taxon>Euteleostomi</taxon>
        <taxon>Archelosauria</taxon>
        <taxon>Testudinata</taxon>
        <taxon>Testudines</taxon>
        <taxon>Cryptodira</taxon>
        <taxon>Durocryptodira</taxon>
        <taxon>Testudinoidea</taxon>
        <taxon>Emydidae</taxon>
        <taxon>Chrysemys</taxon>
    </lineage>
</organism>
<dbReference type="SUPFAM" id="SSF51735">
    <property type="entry name" value="NAD(P)-binding Rossmann-fold domains"/>
    <property type="match status" value="1"/>
</dbReference>
<accession>A0A8C3FT73</accession>
<dbReference type="InterPro" id="IPR036291">
    <property type="entry name" value="NAD(P)-bd_dom_sf"/>
</dbReference>